<protein>
    <submittedName>
        <fullName evidence="7">Serine-rich adhesin for platelets</fullName>
    </submittedName>
</protein>
<feature type="region of interest" description="Disordered" evidence="2">
    <location>
        <begin position="892"/>
        <end position="929"/>
    </location>
</feature>
<feature type="domain" description="Mub B2-like" evidence="6">
    <location>
        <begin position="799"/>
        <end position="891"/>
    </location>
</feature>
<evidence type="ECO:0000256" key="3">
    <source>
        <dbReference type="SAM" id="Phobius"/>
    </source>
</evidence>
<dbReference type="AlphaFoldDB" id="A0A2X0R735"/>
<dbReference type="Pfam" id="PF17966">
    <property type="entry name" value="Muc_B2"/>
    <property type="match status" value="3"/>
</dbReference>
<feature type="domain" description="Mub B2-like" evidence="6">
    <location>
        <begin position="702"/>
        <end position="794"/>
    </location>
</feature>
<feature type="domain" description="Mub B2-like" evidence="6">
    <location>
        <begin position="604"/>
        <end position="697"/>
    </location>
</feature>
<name>A0A2X0R735_LACHE</name>
<evidence type="ECO:0000256" key="2">
    <source>
        <dbReference type="SAM" id="MobiDB-lite"/>
    </source>
</evidence>
<dbReference type="InterPro" id="IPR013320">
    <property type="entry name" value="ConA-like_dom_sf"/>
</dbReference>
<evidence type="ECO:0000313" key="7">
    <source>
        <dbReference type="EMBL" id="SPB22008.1"/>
    </source>
</evidence>
<dbReference type="EMBL" id="OGTV01000007">
    <property type="protein sequence ID" value="SPB22008.1"/>
    <property type="molecule type" value="Genomic_DNA"/>
</dbReference>
<feature type="domain" description="Mucin binding" evidence="5">
    <location>
        <begin position="527"/>
        <end position="600"/>
    </location>
</feature>
<evidence type="ECO:0000256" key="1">
    <source>
        <dbReference type="ARBA" id="ARBA00022737"/>
    </source>
</evidence>
<dbReference type="InterPro" id="IPR056573">
    <property type="entry name" value="Lectin_L-type_dom"/>
</dbReference>
<dbReference type="Pfam" id="PF18483">
    <property type="entry name" value="Lectin_L-type_dom"/>
    <property type="match status" value="1"/>
</dbReference>
<dbReference type="Pfam" id="PF17965">
    <property type="entry name" value="MucBP_2"/>
    <property type="match status" value="1"/>
</dbReference>
<feature type="compositionally biased region" description="Low complexity" evidence="2">
    <location>
        <begin position="898"/>
        <end position="911"/>
    </location>
</feature>
<accession>A0A2X0R735</accession>
<dbReference type="Gene3D" id="2.60.120.200">
    <property type="match status" value="1"/>
</dbReference>
<sequence>MTIRTIAHKRLVVGEKKQRFGFRKTILGLCGAILGSTLLMADVANNAHTVHAAEFDQDQAKAESDPGQAKSVQSNYSADKEVTQNIAYAAKDNGATGTGAEGSQLGSQTGAQGVGKGTQGTGTGAQGDKSAGKSVPNQNQVTTHSKDTQQNQVTTHSEVTGKTGSTSASSSSAVKTETTSVSEALPTDKEALTHVTKDNFLAYFSLNGSATYDQNTGIVTITPDEYNKVGNFSLKSKIDMNTSFALTGQVNLGSNSPYGADGIGVAFHNGNTTDIGNAGGNLGIGGLQNALGFKLDTWTNTYKAPLSDKDGSQIDPTDSNGFGWNGDSMNAPYGTFVKTENDEVPTDKDKTKTVQRWWAKDVPGTSQALSKSDVNGQFHDFTVDYDGDTRTLTIKYTPTDGKVLTWTTTVPNSDQEMAMIVSASTGGAKNLQQFKIISFGFKRAATVNVKYVDTKGKQIAQGDVTYPNGAKVNGTYTTGQLEIPGYTFVRMDDGTATGAKSLPATGSLTKAGDNGTVIYVYTADKQKGSVSYVDDTTGKTLKTDSISGTTGSKSSYSTSGSIADYKKQGYELVTTDGYPADLTFDNDDKTDQNFTVHLKHQNIQSTEAKTVKETIHYQGAGNQTPADHTASVDFTRSVSTDAVTGEKTYGSWSADQSFAAVTSPELKGYTADKAQIDKQTVNGDSKDLEFTVTYTKNAPTITTEKKTVNETIHYQGAGNQTPADHTASVDFTRSVSTDAVTGEKTYGSWSADQSFAAVTSPELKGYTADKAQIDKQTVNGDSKDLEFTVTYTKNAPTITTEKKTVNETIHYQGAGNQTPADHTASVDFTRQVSTDAVTGEKTYGSWSADQSFAAVTSPELKGYTPDQAEIGTQTVTGDSSNLDFTVVYTANRSSTPVKPNKPAKPAKLNNLGKSTNPSKLVQNSNMASVRNKKQANENEMPQTGKNNSQSQTMSFIGILLAMFGSLLGFLGIKKHRND</sequence>
<feature type="domain" description="MucBP" evidence="4">
    <location>
        <begin position="446"/>
        <end position="522"/>
    </location>
</feature>
<dbReference type="InterPro" id="IPR041558">
    <property type="entry name" value="MucBP_2"/>
</dbReference>
<evidence type="ECO:0000259" key="4">
    <source>
        <dbReference type="Pfam" id="PF06458"/>
    </source>
</evidence>
<dbReference type="InterPro" id="IPR041495">
    <property type="entry name" value="Mub_B2"/>
</dbReference>
<gene>
    <name evidence="7" type="primary">sraP</name>
    <name evidence="7" type="ORF">BDKNPLJD_00222</name>
</gene>
<feature type="compositionally biased region" description="Low complexity" evidence="2">
    <location>
        <begin position="160"/>
        <end position="182"/>
    </location>
</feature>
<dbReference type="Gene3D" id="2.60.40.4300">
    <property type="match status" value="3"/>
</dbReference>
<keyword evidence="3" id="KW-0812">Transmembrane</keyword>
<keyword evidence="1" id="KW-0677">Repeat</keyword>
<feature type="compositionally biased region" description="Gly residues" evidence="2">
    <location>
        <begin position="112"/>
        <end position="125"/>
    </location>
</feature>
<dbReference type="RefSeq" id="WP_126963096.1">
    <property type="nucleotide sequence ID" value="NZ_OGTV02000007.1"/>
</dbReference>
<reference evidence="7" key="1">
    <citation type="submission" date="2018-01" db="EMBL/GenBank/DDBJ databases">
        <authorList>
            <person name="Gaut B.S."/>
            <person name="Morton B.R."/>
            <person name="Clegg M.T."/>
            <person name="Duvall M.R."/>
        </authorList>
    </citation>
    <scope>NUCLEOTIDE SEQUENCE</scope>
    <source>
        <strain evidence="7">Lactobacillus helveticus</strain>
    </source>
</reference>
<dbReference type="CDD" id="cd01951">
    <property type="entry name" value="lectin_L-type"/>
    <property type="match status" value="1"/>
</dbReference>
<dbReference type="Gene3D" id="3.10.20.320">
    <property type="entry name" value="Putative peptidoglycan bound protein (lpxtg motif)"/>
    <property type="match status" value="1"/>
</dbReference>
<proteinExistence type="predicted"/>
<keyword evidence="3" id="KW-1133">Transmembrane helix</keyword>
<evidence type="ECO:0000259" key="6">
    <source>
        <dbReference type="Pfam" id="PF17966"/>
    </source>
</evidence>
<feature type="region of interest" description="Disordered" evidence="2">
    <location>
        <begin position="57"/>
        <end position="78"/>
    </location>
</feature>
<feature type="compositionally biased region" description="Polar residues" evidence="2">
    <location>
        <begin position="135"/>
        <end position="158"/>
    </location>
</feature>
<feature type="transmembrane region" description="Helical" evidence="3">
    <location>
        <begin position="953"/>
        <end position="972"/>
    </location>
</feature>
<organism evidence="7">
    <name type="scientific">Lactobacillus helveticus</name>
    <name type="common">Lactobacillus suntoryeus</name>
    <dbReference type="NCBI Taxonomy" id="1587"/>
    <lineage>
        <taxon>Bacteria</taxon>
        <taxon>Bacillati</taxon>
        <taxon>Bacillota</taxon>
        <taxon>Bacilli</taxon>
        <taxon>Lactobacillales</taxon>
        <taxon>Lactobacillaceae</taxon>
        <taxon>Lactobacillus</taxon>
    </lineage>
</organism>
<dbReference type="SUPFAM" id="SSF49899">
    <property type="entry name" value="Concanavalin A-like lectins/glucanases"/>
    <property type="match status" value="1"/>
</dbReference>
<keyword evidence="3" id="KW-0472">Membrane</keyword>
<feature type="compositionally biased region" description="Polar residues" evidence="2">
    <location>
        <begin position="912"/>
        <end position="928"/>
    </location>
</feature>
<dbReference type="Pfam" id="PF06458">
    <property type="entry name" value="MucBP"/>
    <property type="match status" value="1"/>
</dbReference>
<feature type="region of interest" description="Disordered" evidence="2">
    <location>
        <begin position="94"/>
        <end position="182"/>
    </location>
</feature>
<dbReference type="InterPro" id="IPR009459">
    <property type="entry name" value="MucBP_dom"/>
</dbReference>
<evidence type="ECO:0000259" key="5">
    <source>
        <dbReference type="Pfam" id="PF17965"/>
    </source>
</evidence>
<dbReference type="Gene3D" id="3.10.20.470">
    <property type="match status" value="1"/>
</dbReference>